<keyword evidence="2" id="KW-1133">Transmembrane helix</keyword>
<proteinExistence type="predicted"/>
<accession>A0A941E1W9</accession>
<evidence type="ECO:0000256" key="1">
    <source>
        <dbReference type="SAM" id="MobiDB-lite"/>
    </source>
</evidence>
<keyword evidence="4" id="KW-1185">Reference proteome</keyword>
<evidence type="ECO:0000313" key="3">
    <source>
        <dbReference type="EMBL" id="MBR7800855.1"/>
    </source>
</evidence>
<comment type="caution">
    <text evidence="3">The sequence shown here is derived from an EMBL/GenBank/DDBJ whole genome shotgun (WGS) entry which is preliminary data.</text>
</comment>
<keyword evidence="2" id="KW-0812">Transmembrane</keyword>
<dbReference type="InterPro" id="IPR011990">
    <property type="entry name" value="TPR-like_helical_dom_sf"/>
</dbReference>
<evidence type="ECO:0000313" key="4">
    <source>
        <dbReference type="Proteomes" id="UP000678545"/>
    </source>
</evidence>
<organism evidence="3 4">
    <name type="scientific">Undibacterium fentianense</name>
    <dbReference type="NCBI Taxonomy" id="2828728"/>
    <lineage>
        <taxon>Bacteria</taxon>
        <taxon>Pseudomonadati</taxon>
        <taxon>Pseudomonadota</taxon>
        <taxon>Betaproteobacteria</taxon>
        <taxon>Burkholderiales</taxon>
        <taxon>Oxalobacteraceae</taxon>
        <taxon>Undibacterium</taxon>
    </lineage>
</organism>
<reference evidence="3" key="1">
    <citation type="submission" date="2021-04" db="EMBL/GenBank/DDBJ databases">
        <title>novel species isolated from subtropical streams in China.</title>
        <authorList>
            <person name="Lu H."/>
        </authorList>
    </citation>
    <scope>NUCLEOTIDE SEQUENCE</scope>
    <source>
        <strain evidence="3">FT137W</strain>
    </source>
</reference>
<dbReference type="RefSeq" id="WP_212675983.1">
    <property type="nucleotide sequence ID" value="NZ_JAGSPJ010000005.1"/>
</dbReference>
<gene>
    <name evidence="3" type="ORF">KDM90_12670</name>
</gene>
<feature type="region of interest" description="Disordered" evidence="1">
    <location>
        <begin position="194"/>
        <end position="232"/>
    </location>
</feature>
<name>A0A941E1W9_9BURK</name>
<evidence type="ECO:0000256" key="2">
    <source>
        <dbReference type="SAM" id="Phobius"/>
    </source>
</evidence>
<keyword evidence="2" id="KW-0472">Membrane</keyword>
<dbReference type="Proteomes" id="UP000678545">
    <property type="component" value="Unassembled WGS sequence"/>
</dbReference>
<dbReference type="EMBL" id="JAGSPJ010000005">
    <property type="protein sequence ID" value="MBR7800855.1"/>
    <property type="molecule type" value="Genomic_DNA"/>
</dbReference>
<dbReference type="SUPFAM" id="SSF48452">
    <property type="entry name" value="TPR-like"/>
    <property type="match status" value="1"/>
</dbReference>
<sequence>MSLIYNALNKLEKKLENGTPNPIGSVSADQYVLVTKPAGMPGWVKFLLALCVLGVVAGWLAMTVLRDQIQALKQGLDASSVAAKKSDSTPAPKQPQEMAVPNGNADTSPTANVDKNLEQDLKAMLNAAANENVKTEGKSDPTSPELKPAAIGAQIAKIQQEAVANVAAAAAANEQETQVVPEREISHVEIRVETPNSSNSMQGTKARAEKSSASKVAKLEKNAKPAAAPSAEELNSQDVARLTLAIKSAIQVGKKTEADELIAQLQTKLDPESLTLLHLKAWRQMQGGDQQQAIHWYQQIVGRNPEDEIAAVNLSLLYWRAGQKNEARKVIVDIAERKPDSEIVQTYSRQFGVQK</sequence>
<feature type="transmembrane region" description="Helical" evidence="2">
    <location>
        <begin position="43"/>
        <end position="65"/>
    </location>
</feature>
<protein>
    <submittedName>
        <fullName evidence="3">Tetratricopeptide repeat protein</fullName>
    </submittedName>
</protein>
<feature type="compositionally biased region" description="Basic and acidic residues" evidence="1">
    <location>
        <begin position="206"/>
        <end position="223"/>
    </location>
</feature>
<feature type="region of interest" description="Disordered" evidence="1">
    <location>
        <begin position="83"/>
        <end position="111"/>
    </location>
</feature>
<dbReference type="AlphaFoldDB" id="A0A941E1W9"/>
<feature type="compositionally biased region" description="Polar residues" evidence="1">
    <location>
        <begin position="194"/>
        <end position="203"/>
    </location>
</feature>
<dbReference type="Gene3D" id="1.25.40.10">
    <property type="entry name" value="Tetratricopeptide repeat domain"/>
    <property type="match status" value="1"/>
</dbReference>